<dbReference type="EMBL" id="JBHLTL010000006">
    <property type="protein sequence ID" value="MFC0589716.1"/>
    <property type="molecule type" value="Genomic_DNA"/>
</dbReference>
<dbReference type="PANTHER" id="PTHR31435:SF10">
    <property type="entry name" value="BSR4717 PROTEIN"/>
    <property type="match status" value="1"/>
</dbReference>
<dbReference type="PANTHER" id="PTHR31435">
    <property type="entry name" value="PROTEIN NATD1"/>
    <property type="match status" value="1"/>
</dbReference>
<accession>A0ABV6PIQ1</accession>
<evidence type="ECO:0000313" key="2">
    <source>
        <dbReference type="EMBL" id="MFC0589716.1"/>
    </source>
</evidence>
<dbReference type="Gene3D" id="3.40.630.30">
    <property type="match status" value="1"/>
</dbReference>
<protein>
    <submittedName>
        <fullName evidence="2">GNAT family N-acetyltransferase</fullName>
        <ecNumber evidence="2">2.3.1.-</ecNumber>
    </submittedName>
</protein>
<evidence type="ECO:0000259" key="1">
    <source>
        <dbReference type="PROSITE" id="PS51729"/>
    </source>
</evidence>
<dbReference type="GO" id="GO:0016746">
    <property type="term" value="F:acyltransferase activity"/>
    <property type="evidence" value="ECO:0007669"/>
    <property type="project" value="UniProtKB-KW"/>
</dbReference>
<keyword evidence="2" id="KW-0808">Transferase</keyword>
<name>A0ABV6PIQ1_9SPHN</name>
<comment type="caution">
    <text evidence="2">The sequence shown here is derived from an EMBL/GenBank/DDBJ whole genome shotgun (WGS) entry which is preliminary data.</text>
</comment>
<feature type="domain" description="N-acetyltransferase" evidence="1">
    <location>
        <begin position="9"/>
        <end position="96"/>
    </location>
</feature>
<proteinExistence type="predicted"/>
<dbReference type="RefSeq" id="WP_379481184.1">
    <property type="nucleotide sequence ID" value="NZ_JBHLTL010000006.1"/>
</dbReference>
<evidence type="ECO:0000313" key="3">
    <source>
        <dbReference type="Proteomes" id="UP001589943"/>
    </source>
</evidence>
<dbReference type="PROSITE" id="PS51729">
    <property type="entry name" value="GNAT_YJDJ"/>
    <property type="match status" value="1"/>
</dbReference>
<sequence length="103" mass="11208">MSAVTITRHGSHNAGEYHAHIAGETAIGRLTWVQRGDVRIAEHTLVPAEIGGRRVAAELVAALVDDARTLGFRIDPACSYVAAAFRRHPEWAALRAQVRRDTA</sequence>
<organism evidence="2 3">
    <name type="scientific">Novosphingobium aquiterrae</name>
    <dbReference type="NCBI Taxonomy" id="624388"/>
    <lineage>
        <taxon>Bacteria</taxon>
        <taxon>Pseudomonadati</taxon>
        <taxon>Pseudomonadota</taxon>
        <taxon>Alphaproteobacteria</taxon>
        <taxon>Sphingomonadales</taxon>
        <taxon>Sphingomonadaceae</taxon>
        <taxon>Novosphingobium</taxon>
    </lineage>
</organism>
<reference evidence="2 3" key="1">
    <citation type="submission" date="2024-09" db="EMBL/GenBank/DDBJ databases">
        <authorList>
            <person name="Sun Q."/>
            <person name="Mori K."/>
        </authorList>
    </citation>
    <scope>NUCLEOTIDE SEQUENCE [LARGE SCALE GENOMIC DNA]</scope>
    <source>
        <strain evidence="2 3">NCAIM B.02537</strain>
    </source>
</reference>
<dbReference type="EC" id="2.3.1.-" evidence="2"/>
<keyword evidence="3" id="KW-1185">Reference proteome</keyword>
<dbReference type="InterPro" id="IPR045057">
    <property type="entry name" value="Gcn5-rel_NAT"/>
</dbReference>
<keyword evidence="2" id="KW-0012">Acyltransferase</keyword>
<dbReference type="InterPro" id="IPR031165">
    <property type="entry name" value="GNAT_YJDJ"/>
</dbReference>
<gene>
    <name evidence="2" type="ORF">ACFFF7_09855</name>
</gene>
<dbReference type="Proteomes" id="UP001589943">
    <property type="component" value="Unassembled WGS sequence"/>
</dbReference>
<dbReference type="Pfam" id="PF14542">
    <property type="entry name" value="Acetyltransf_CG"/>
    <property type="match status" value="1"/>
</dbReference>
<dbReference type="SUPFAM" id="SSF55729">
    <property type="entry name" value="Acyl-CoA N-acyltransferases (Nat)"/>
    <property type="match status" value="1"/>
</dbReference>
<dbReference type="InterPro" id="IPR016181">
    <property type="entry name" value="Acyl_CoA_acyltransferase"/>
</dbReference>